<reference evidence="1" key="1">
    <citation type="journal article" date="2014" name="PLoS ONE">
        <title>Transcriptome-Based Identification of ABC Transporters in the Western Tarnished Plant Bug Lygus hesperus.</title>
        <authorList>
            <person name="Hull J.J."/>
            <person name="Chaney K."/>
            <person name="Geib S.M."/>
            <person name="Fabrick J.A."/>
            <person name="Brent C.S."/>
            <person name="Walsh D."/>
            <person name="Lavine L.C."/>
        </authorList>
    </citation>
    <scope>NUCLEOTIDE SEQUENCE</scope>
</reference>
<evidence type="ECO:0000313" key="1">
    <source>
        <dbReference type="EMBL" id="JAG07250.1"/>
    </source>
</evidence>
<organism evidence="1">
    <name type="scientific">Lygus hesperus</name>
    <name type="common">Western plant bug</name>
    <dbReference type="NCBI Taxonomy" id="30085"/>
    <lineage>
        <taxon>Eukaryota</taxon>
        <taxon>Metazoa</taxon>
        <taxon>Ecdysozoa</taxon>
        <taxon>Arthropoda</taxon>
        <taxon>Hexapoda</taxon>
        <taxon>Insecta</taxon>
        <taxon>Pterygota</taxon>
        <taxon>Neoptera</taxon>
        <taxon>Paraneoptera</taxon>
        <taxon>Hemiptera</taxon>
        <taxon>Heteroptera</taxon>
        <taxon>Panheteroptera</taxon>
        <taxon>Cimicomorpha</taxon>
        <taxon>Miridae</taxon>
        <taxon>Mirini</taxon>
        <taxon>Lygus</taxon>
    </lineage>
</organism>
<dbReference type="EMBL" id="GBHO01036354">
    <property type="protein sequence ID" value="JAG07250.1"/>
    <property type="molecule type" value="Transcribed_RNA"/>
</dbReference>
<dbReference type="GO" id="GO:0008080">
    <property type="term" value="F:N-acetyltransferase activity"/>
    <property type="evidence" value="ECO:0007669"/>
    <property type="project" value="TreeGrafter"/>
</dbReference>
<dbReference type="PANTHER" id="PTHR20905:SF32">
    <property type="entry name" value="ARYLALKYLAMINE N-ACETYLTRANSFERASE-LIKE 7, ISOFORM A"/>
    <property type="match status" value="1"/>
</dbReference>
<name>A0A0A9WQX6_LYGHE</name>
<protein>
    <submittedName>
        <fullName evidence="1">Glutamate--cysteine ligase</fullName>
    </submittedName>
</protein>
<reference evidence="1" key="2">
    <citation type="submission" date="2014-07" db="EMBL/GenBank/DDBJ databases">
        <authorList>
            <person name="Hull J."/>
        </authorList>
    </citation>
    <scope>NUCLEOTIDE SEQUENCE</scope>
</reference>
<keyword evidence="1" id="KW-0436">Ligase</keyword>
<gene>
    <name evidence="1" type="primary">gshA</name>
    <name evidence="1" type="ORF">CM83_48853</name>
</gene>
<dbReference type="PANTHER" id="PTHR20905">
    <property type="entry name" value="N-ACETYLTRANSFERASE-RELATED"/>
    <property type="match status" value="1"/>
</dbReference>
<dbReference type="AlphaFoldDB" id="A0A0A9WQX6"/>
<sequence length="228" mass="25474">MSEVVKLGEFVEQRRNGDKIRFIVQIATVEMTEEIIQLMTKFFMSREPLTQVGVLGDPASIRDLHNLWREEIARGTSIVALEVKEGEKPKLFGVNITPLCIKGDKNDFKLEGEHSKTLFKLLDEITEMGNVYEKYGVNKYLSGMGLAVDADYHGFNAGQRILECRRPLCERLGVQVTATVFTAPASQHIASKIGFEPLAELEYATYEDNGQKPFASAPGKAIVMGLKF</sequence>
<accession>A0A0A9WQX6</accession>
<proteinExistence type="predicted"/>
<dbReference type="Gene3D" id="3.40.630.30">
    <property type="match status" value="1"/>
</dbReference>
<dbReference type="InterPro" id="IPR016181">
    <property type="entry name" value="Acyl_CoA_acyltransferase"/>
</dbReference>
<dbReference type="SUPFAM" id="SSF55729">
    <property type="entry name" value="Acyl-CoA N-acyltransferases (Nat)"/>
    <property type="match status" value="1"/>
</dbReference>
<dbReference type="GO" id="GO:0016874">
    <property type="term" value="F:ligase activity"/>
    <property type="evidence" value="ECO:0007669"/>
    <property type="project" value="UniProtKB-KW"/>
</dbReference>